<evidence type="ECO:0000256" key="9">
    <source>
        <dbReference type="ARBA" id="ARBA00023128"/>
    </source>
</evidence>
<comment type="similarity">
    <text evidence="2 14">Belongs to the ATPase protein 8 family.</text>
</comment>
<evidence type="ECO:0000256" key="11">
    <source>
        <dbReference type="ARBA" id="ARBA00023310"/>
    </source>
</evidence>
<evidence type="ECO:0000256" key="6">
    <source>
        <dbReference type="ARBA" id="ARBA00022781"/>
    </source>
</evidence>
<keyword evidence="10 15" id="KW-0472">Membrane</keyword>
<dbReference type="Pfam" id="PF00895">
    <property type="entry name" value="ATP-synt_8"/>
    <property type="match status" value="1"/>
</dbReference>
<evidence type="ECO:0000256" key="14">
    <source>
        <dbReference type="RuleBase" id="RU003661"/>
    </source>
</evidence>
<keyword evidence="3 14" id="KW-0813">Transport</keyword>
<evidence type="ECO:0000256" key="10">
    <source>
        <dbReference type="ARBA" id="ARBA00023136"/>
    </source>
</evidence>
<keyword evidence="4 14" id="KW-0138">CF(0)</keyword>
<dbReference type="AlphaFoldDB" id="A0A6B9IPP9"/>
<dbReference type="GO" id="GO:0015986">
    <property type="term" value="P:proton motive force-driven ATP synthesis"/>
    <property type="evidence" value="ECO:0007669"/>
    <property type="project" value="InterPro"/>
</dbReference>
<proteinExistence type="inferred from homology"/>
<evidence type="ECO:0000256" key="7">
    <source>
        <dbReference type="ARBA" id="ARBA00022989"/>
    </source>
</evidence>
<keyword evidence="8 14" id="KW-0406">Ion transport</keyword>
<feature type="transmembrane region" description="Helical" evidence="15">
    <location>
        <begin position="6"/>
        <end position="24"/>
    </location>
</feature>
<evidence type="ECO:0000256" key="3">
    <source>
        <dbReference type="ARBA" id="ARBA00022448"/>
    </source>
</evidence>
<keyword evidence="7 15" id="KW-1133">Transmembrane helix</keyword>
<evidence type="ECO:0000256" key="1">
    <source>
        <dbReference type="ARBA" id="ARBA00004304"/>
    </source>
</evidence>
<keyword evidence="9 14" id="KW-0496">Mitochondrion</keyword>
<sequence length="55" mass="6539">MPQLNPLPWFTILFYSWLVFLVILPPKVLAHSFPNEPNPEATEASQPQTWVWPWY</sequence>
<dbReference type="InterPro" id="IPR050635">
    <property type="entry name" value="ATPase_protein_8"/>
</dbReference>
<reference evidence="16" key="1">
    <citation type="journal article" date="2019" name="Elife">
        <title>Diverse deep-sea anglerfishes share a genetically reduced luminous symbiont that is acquired from the environment.</title>
        <authorList>
            <person name="Baker L.J."/>
            <person name="Freed L.L."/>
            <person name="Easson C.G."/>
            <person name="Lopez J.V."/>
            <person name="Fenolio D."/>
            <person name="Sutton T.T."/>
            <person name="Nyholm S.V."/>
            <person name="Hendry T.A."/>
        </authorList>
    </citation>
    <scope>NUCLEOTIDE SEQUENCE</scope>
    <source>
        <strain evidence="16">MJS5x</strain>
    </source>
</reference>
<evidence type="ECO:0000256" key="12">
    <source>
        <dbReference type="ARBA" id="ARBA00053067"/>
    </source>
</evidence>
<dbReference type="GO" id="GO:0031966">
    <property type="term" value="C:mitochondrial membrane"/>
    <property type="evidence" value="ECO:0007669"/>
    <property type="project" value="UniProtKB-SubCell"/>
</dbReference>
<dbReference type="PANTHER" id="PTHR39937">
    <property type="entry name" value="ATP SYNTHASE PROTEIN 8"/>
    <property type="match status" value="1"/>
</dbReference>
<keyword evidence="5 14" id="KW-0812">Transmembrane</keyword>
<dbReference type="PANTHER" id="PTHR39937:SF1">
    <property type="entry name" value="ATP SYNTHASE PROTEIN 8"/>
    <property type="match status" value="1"/>
</dbReference>
<evidence type="ECO:0000256" key="15">
    <source>
        <dbReference type="SAM" id="Phobius"/>
    </source>
</evidence>
<dbReference type="GO" id="GO:0045259">
    <property type="term" value="C:proton-transporting ATP synthase complex"/>
    <property type="evidence" value="ECO:0007669"/>
    <property type="project" value="UniProtKB-KW"/>
</dbReference>
<comment type="function">
    <text evidence="12">Subunit 8, of the mitochondrial membrane ATP synthase complex (F(1)F(0) ATP synthase or Complex V) that produces ATP from ADP in the presence of a proton gradient across the membrane which is generated by electron transport complexes of the respiratory chain. ATP synthase complex consist of a soluble F(1) head domain - the catalytic core - and a membrane F(1) domain - the membrane proton channel. These two domains are linked by a central stalk rotating inside the F(1) region and a stationary peripheral stalk. During catalysis, ATP synthesis in the catalytic domain of F(1) is coupled via a rotary mechanism of the central stalk subunits to proton translocation. In vivo, can only synthesize ATP although its ATP hydrolase activity can be activated artificially in vitro. Part of the complex F(0) domain.</text>
</comment>
<dbReference type="EMBL" id="MK118160">
    <property type="protein sequence ID" value="QGZ08729.1"/>
    <property type="molecule type" value="Genomic_DNA"/>
</dbReference>
<comment type="subunit">
    <text evidence="13">Component of the ATP synthase complex composed at least of ATP5F1A/subunit alpha, ATP5F1B/subunit beta, ATP5MC1/subunit c (homooctomer), MT-ATP6/subunit a, MT-ATP8/subunit 8, ATP5ME/subunit e, ATP5MF/subunit f, ATP5MG/subunit g, ATP5MK/subunit k, ATP5MJ/subunit j, ATP5F1C/subunit gamma, ATP5F1D/subunit delta, ATP5F1E/subunit epsilon, ATP5PF/subunit F6, ATP5PB/subunit b, ATP5PD/subunit d, ATP5PO/subunit OSCP. ATP synthase complex consists of a soluble F(1) head domain (subunits alpha(3) and beta(3)) - the catalytic core - and a membrane F(0) domain - the membrane proton channel (subunits c, a, 8, e, f, g, k and j). These two domains are linked by a central stalk (subunits gamma, delta, and epsilon) rotating inside the F1 region and a stationary peripheral stalk (subunits F6, b, d, and OSCP).</text>
</comment>
<keyword evidence="11" id="KW-0066">ATP synthesis</keyword>
<dbReference type="InterPro" id="IPR001421">
    <property type="entry name" value="ATP8_metazoa"/>
</dbReference>
<evidence type="ECO:0000256" key="5">
    <source>
        <dbReference type="ARBA" id="ARBA00022692"/>
    </source>
</evidence>
<accession>A0A6B9IPP9</accession>
<keyword evidence="6 14" id="KW-0375">Hydrogen ion transport</keyword>
<evidence type="ECO:0000256" key="8">
    <source>
        <dbReference type="ARBA" id="ARBA00023065"/>
    </source>
</evidence>
<name>A0A6B9IPP9_MELJO</name>
<protein>
    <recommendedName>
        <fullName evidence="14">ATP synthase complex subunit 8</fullName>
    </recommendedName>
</protein>
<organism evidence="16">
    <name type="scientific">Melanocetus johnsonii</name>
    <name type="common">Humpback anglerfish</name>
    <dbReference type="NCBI Taxonomy" id="242962"/>
    <lineage>
        <taxon>Eukaryota</taxon>
        <taxon>Metazoa</taxon>
        <taxon>Chordata</taxon>
        <taxon>Craniata</taxon>
        <taxon>Vertebrata</taxon>
        <taxon>Euteleostomi</taxon>
        <taxon>Actinopterygii</taxon>
        <taxon>Neopterygii</taxon>
        <taxon>Teleostei</taxon>
        <taxon>Neoteleostei</taxon>
        <taxon>Acanthomorphata</taxon>
        <taxon>Eupercaria</taxon>
        <taxon>Lophiiformes</taxon>
        <taxon>Ceratioidei</taxon>
        <taxon>Melanocetidae</taxon>
        <taxon>Melanocetus</taxon>
    </lineage>
</organism>
<evidence type="ECO:0000256" key="13">
    <source>
        <dbReference type="ARBA" id="ARBA00064647"/>
    </source>
</evidence>
<dbReference type="GO" id="GO:0015078">
    <property type="term" value="F:proton transmembrane transporter activity"/>
    <property type="evidence" value="ECO:0007669"/>
    <property type="project" value="InterPro"/>
</dbReference>
<evidence type="ECO:0000313" key="16">
    <source>
        <dbReference type="EMBL" id="QGZ08729.1"/>
    </source>
</evidence>
<geneLocation type="mitochondrion" evidence="16"/>
<evidence type="ECO:0000256" key="4">
    <source>
        <dbReference type="ARBA" id="ARBA00022547"/>
    </source>
</evidence>
<evidence type="ECO:0000256" key="2">
    <source>
        <dbReference type="ARBA" id="ARBA00008892"/>
    </source>
</evidence>
<comment type="subcellular location">
    <subcellularLocation>
        <location evidence="1 14">Mitochondrion membrane</location>
        <topology evidence="1 14">Single-pass membrane protein</topology>
    </subcellularLocation>
</comment>